<dbReference type="Proteomes" id="UP000324897">
    <property type="component" value="Chromosome 7"/>
</dbReference>
<dbReference type="Pfam" id="PF08387">
    <property type="entry name" value="FBD"/>
    <property type="match status" value="1"/>
</dbReference>
<reference evidence="4 5" key="1">
    <citation type="journal article" date="2019" name="Sci. Rep.">
        <title>A high-quality genome of Eragrostis curvula grass provides insights into Poaceae evolution and supports new strategies to enhance forage quality.</title>
        <authorList>
            <person name="Carballo J."/>
            <person name="Santos B.A.C.M."/>
            <person name="Zappacosta D."/>
            <person name="Garbus I."/>
            <person name="Selva J.P."/>
            <person name="Gallo C.A."/>
            <person name="Diaz A."/>
            <person name="Albertini E."/>
            <person name="Caccamo M."/>
            <person name="Echenique V."/>
        </authorList>
    </citation>
    <scope>NUCLEOTIDE SEQUENCE [LARGE SCALE GENOMIC DNA]</scope>
    <source>
        <strain evidence="5">cv. Victoria</strain>
        <tissue evidence="4">Leaf</tissue>
    </source>
</reference>
<feature type="domain" description="F-box" evidence="2">
    <location>
        <begin position="10"/>
        <end position="45"/>
    </location>
</feature>
<evidence type="ECO:0000259" key="2">
    <source>
        <dbReference type="Pfam" id="PF00646"/>
    </source>
</evidence>
<dbReference type="Gene3D" id="3.80.10.10">
    <property type="entry name" value="Ribonuclease Inhibitor"/>
    <property type="match status" value="1"/>
</dbReference>
<dbReference type="InterPro" id="IPR001810">
    <property type="entry name" value="F-box_dom"/>
</dbReference>
<dbReference type="Pfam" id="PF00646">
    <property type="entry name" value="F-box"/>
    <property type="match status" value="1"/>
</dbReference>
<proteinExistence type="predicted"/>
<protein>
    <submittedName>
        <fullName evidence="4">Uncharacterized protein</fullName>
    </submittedName>
</protein>
<evidence type="ECO:0000313" key="4">
    <source>
        <dbReference type="EMBL" id="TVU18973.1"/>
    </source>
</evidence>
<name>A0A5J9U5R4_9POAL</name>
<dbReference type="Gene3D" id="1.20.1280.50">
    <property type="match status" value="1"/>
</dbReference>
<dbReference type="EMBL" id="RWGY01000029">
    <property type="protein sequence ID" value="TVU18973.1"/>
    <property type="molecule type" value="Genomic_DNA"/>
</dbReference>
<gene>
    <name evidence="4" type="ORF">EJB05_35096</name>
</gene>
<dbReference type="PANTHER" id="PTHR31900:SF30">
    <property type="entry name" value="SUPERFAMILY PROTEIN, PUTATIVE-RELATED"/>
    <property type="match status" value="1"/>
</dbReference>
<keyword evidence="5" id="KW-1185">Reference proteome</keyword>
<dbReference type="InterPro" id="IPR036047">
    <property type="entry name" value="F-box-like_dom_sf"/>
</dbReference>
<dbReference type="Gramene" id="TVU18973">
    <property type="protein sequence ID" value="TVU18973"/>
    <property type="gene ID" value="EJB05_35096"/>
</dbReference>
<comment type="caution">
    <text evidence="4">The sequence shown here is derived from an EMBL/GenBank/DDBJ whole genome shotgun (WGS) entry which is preliminary data.</text>
</comment>
<organism evidence="4 5">
    <name type="scientific">Eragrostis curvula</name>
    <name type="common">weeping love grass</name>
    <dbReference type="NCBI Taxonomy" id="38414"/>
    <lineage>
        <taxon>Eukaryota</taxon>
        <taxon>Viridiplantae</taxon>
        <taxon>Streptophyta</taxon>
        <taxon>Embryophyta</taxon>
        <taxon>Tracheophyta</taxon>
        <taxon>Spermatophyta</taxon>
        <taxon>Magnoliopsida</taxon>
        <taxon>Liliopsida</taxon>
        <taxon>Poales</taxon>
        <taxon>Poaceae</taxon>
        <taxon>PACMAD clade</taxon>
        <taxon>Chloridoideae</taxon>
        <taxon>Eragrostideae</taxon>
        <taxon>Eragrostidinae</taxon>
        <taxon>Eragrostis</taxon>
    </lineage>
</organism>
<feature type="compositionally biased region" description="Pro residues" evidence="1">
    <location>
        <begin position="68"/>
        <end position="79"/>
    </location>
</feature>
<dbReference type="AlphaFoldDB" id="A0A5J9U5R4"/>
<dbReference type="SUPFAM" id="SSF52047">
    <property type="entry name" value="RNI-like"/>
    <property type="match status" value="1"/>
</dbReference>
<feature type="region of interest" description="Disordered" evidence="1">
    <location>
        <begin position="55"/>
        <end position="81"/>
    </location>
</feature>
<dbReference type="PANTHER" id="PTHR31900">
    <property type="entry name" value="F-BOX/RNI SUPERFAMILY PROTEIN-RELATED"/>
    <property type="match status" value="1"/>
</dbReference>
<dbReference type="InterPro" id="IPR032675">
    <property type="entry name" value="LRR_dom_sf"/>
</dbReference>
<accession>A0A5J9U5R4</accession>
<evidence type="ECO:0000259" key="3">
    <source>
        <dbReference type="Pfam" id="PF08387"/>
    </source>
</evidence>
<feature type="non-terminal residue" evidence="4">
    <location>
        <position position="1"/>
    </location>
</feature>
<evidence type="ECO:0000313" key="5">
    <source>
        <dbReference type="Proteomes" id="UP000324897"/>
    </source>
</evidence>
<dbReference type="OrthoDB" id="682523at2759"/>
<dbReference type="InterPro" id="IPR050232">
    <property type="entry name" value="FBL13/AtMIF1-like"/>
</dbReference>
<feature type="domain" description="FBD" evidence="3">
    <location>
        <begin position="334"/>
        <end position="375"/>
    </location>
</feature>
<sequence length="408" mass="45230">MDRSAAGDRLSKLQDPVLGRILSFLPAKEAARAALLSSRWRDVFAGVHTLVLEEPERPIREPKDRYGSPPPDPDQPPPFSNAISAALLASNRRGGGTPLRIAKEHYSRTDSSLVDQWVSFALQQAGADGLDLDLRLCCHRSLCRRSYSLQSAGKRIDDETPRPPRDEVVSDGEEAVCEVESPPRADAERLITGCPRLVDLTLEACDAVTTFSVLDASVRLRRLALRCCHNLVTVAVDSSELRAFEYRGAVPDNDFLTLHGGCPKVVSCNDDDNAVVAAVSRILEHAPNLEALSLVFHPEEDDRWSHEYRTFKDDDLLDAHHLDYNPHSTLPVPRVAIPCLGSHVKKINLVHYQGGRAQRTLAKFLLSNAPVMQELCCELAEGPFWTQTQLMREIKTWVVSQSANTHIS</sequence>
<evidence type="ECO:0000256" key="1">
    <source>
        <dbReference type="SAM" id="MobiDB-lite"/>
    </source>
</evidence>
<dbReference type="InterPro" id="IPR006566">
    <property type="entry name" value="FBD"/>
</dbReference>
<feature type="compositionally biased region" description="Basic and acidic residues" evidence="1">
    <location>
        <begin position="55"/>
        <end position="66"/>
    </location>
</feature>
<dbReference type="SUPFAM" id="SSF81383">
    <property type="entry name" value="F-box domain"/>
    <property type="match status" value="1"/>
</dbReference>